<organism evidence="1 2">
    <name type="scientific">Streptomyces achromogenes</name>
    <dbReference type="NCBI Taxonomy" id="67255"/>
    <lineage>
        <taxon>Bacteria</taxon>
        <taxon>Bacillati</taxon>
        <taxon>Actinomycetota</taxon>
        <taxon>Actinomycetes</taxon>
        <taxon>Kitasatosporales</taxon>
        <taxon>Streptomycetaceae</taxon>
        <taxon>Streptomyces</taxon>
    </lineage>
</organism>
<comment type="caution">
    <text evidence="1">The sequence shown here is derived from an EMBL/GenBank/DDBJ whole genome shotgun (WGS) entry which is preliminary data.</text>
</comment>
<dbReference type="RefSeq" id="WP_307045550.1">
    <property type="nucleotide sequence ID" value="NZ_JAUSYA010000001.1"/>
</dbReference>
<sequence length="83" mass="8555">MGAEGDAAELVDVVRRARAGSVSPHDVFDAFLRARVYWTQTASRHGSVHWSRHGSVHCGGTSTSLGGCGASAPERGPAGPVSP</sequence>
<reference evidence="1 2" key="1">
    <citation type="submission" date="2023-07" db="EMBL/GenBank/DDBJ databases">
        <title>Comparative genomics of wheat-associated soil bacteria to identify genetic determinants of phenazine resistance.</title>
        <authorList>
            <person name="Mouncey N."/>
        </authorList>
    </citation>
    <scope>NUCLEOTIDE SEQUENCE [LARGE SCALE GENOMIC DNA]</scope>
    <source>
        <strain evidence="1 2">W4I19-2</strain>
    </source>
</reference>
<evidence type="ECO:0000313" key="2">
    <source>
        <dbReference type="Proteomes" id="UP001243364"/>
    </source>
</evidence>
<accession>A0ABU0Q721</accession>
<dbReference type="Proteomes" id="UP001243364">
    <property type="component" value="Unassembled WGS sequence"/>
</dbReference>
<name>A0ABU0Q721_STRAH</name>
<proteinExistence type="predicted"/>
<evidence type="ECO:0000313" key="1">
    <source>
        <dbReference type="EMBL" id="MDQ0685961.1"/>
    </source>
</evidence>
<gene>
    <name evidence="1" type="ORF">QFZ56_004924</name>
</gene>
<protein>
    <submittedName>
        <fullName evidence="1">Uncharacterized protein</fullName>
    </submittedName>
</protein>
<keyword evidence="2" id="KW-1185">Reference proteome</keyword>
<dbReference type="EMBL" id="JAUSYA010000001">
    <property type="protein sequence ID" value="MDQ0685961.1"/>
    <property type="molecule type" value="Genomic_DNA"/>
</dbReference>